<proteinExistence type="inferred from homology"/>
<dbReference type="PANTHER" id="PTHR46696:SF6">
    <property type="entry name" value="P450, PUTATIVE (EUROFUNG)-RELATED"/>
    <property type="match status" value="1"/>
</dbReference>
<sequence>MTKPQEASARRRRGEPNPADVPVHMRRSGLDPLPELSRISAETPFARGMSPVGESWIATGLDEVRAILGDTDRFSTNPVADTAAESRRLAQAGNPLQNDPPEHTRIRKMLTPALTARRMRGMEPVIEEIVADRLKELERAGPPADLMRHFAWPVPGLVACALFGIPRDDQPQLTRNMLLGQRRDGPRKLVMAAEHAFTDYLDRFVARKRLDPAGDDMISMLLREHGDSITDADLVGLIDATLGAGLENMAGMLGLGTLALLDHPGQLAQLRERPELMGQAVEELLRYVAVVPLANFRTALVDVEFAGHVVKAGEVVACSLFAANRTQHPEAPVDDFDITRGSTTHVGFGHGIHFCVGAPLARLELRIAFARLLERFPGLRPAVPREELRFRSQSRPIYGIEKLPIAW</sequence>
<dbReference type="InterPro" id="IPR036396">
    <property type="entry name" value="Cyt_P450_sf"/>
</dbReference>
<gene>
    <name evidence="4" type="ORF">ADK38_24125</name>
</gene>
<keyword evidence="2" id="KW-0479">Metal-binding</keyword>
<keyword evidence="2" id="KW-0560">Oxidoreductase</keyword>
<organism evidence="4 5">
    <name type="scientific">Streptomyces varsoviensis</name>
    <dbReference type="NCBI Taxonomy" id="67373"/>
    <lineage>
        <taxon>Bacteria</taxon>
        <taxon>Bacillati</taxon>
        <taxon>Actinomycetota</taxon>
        <taxon>Actinomycetes</taxon>
        <taxon>Kitasatosporales</taxon>
        <taxon>Streptomycetaceae</taxon>
        <taxon>Streptomyces</taxon>
    </lineage>
</organism>
<feature type="region of interest" description="Disordered" evidence="3">
    <location>
        <begin position="1"/>
        <end position="32"/>
    </location>
</feature>
<dbReference type="EMBL" id="LGUT01002095">
    <property type="protein sequence ID" value="KOG87674.1"/>
    <property type="molecule type" value="Genomic_DNA"/>
</dbReference>
<dbReference type="Pfam" id="PF00067">
    <property type="entry name" value="p450"/>
    <property type="match status" value="2"/>
</dbReference>
<dbReference type="PANTHER" id="PTHR46696">
    <property type="entry name" value="P450, PUTATIVE (EUROFUNG)-RELATED"/>
    <property type="match status" value="1"/>
</dbReference>
<dbReference type="PRINTS" id="PR00359">
    <property type="entry name" value="BP450"/>
</dbReference>
<dbReference type="InterPro" id="IPR001128">
    <property type="entry name" value="Cyt_P450"/>
</dbReference>
<evidence type="ECO:0000256" key="3">
    <source>
        <dbReference type="SAM" id="MobiDB-lite"/>
    </source>
</evidence>
<keyword evidence="5" id="KW-1185">Reference proteome</keyword>
<evidence type="ECO:0000313" key="5">
    <source>
        <dbReference type="Proteomes" id="UP000037020"/>
    </source>
</evidence>
<keyword evidence="2" id="KW-0503">Monooxygenase</keyword>
<reference evidence="4 5" key="1">
    <citation type="submission" date="2015-07" db="EMBL/GenBank/DDBJ databases">
        <authorList>
            <person name="Ju K.-S."/>
            <person name="Doroghazi J.R."/>
            <person name="Metcalf W.W."/>
        </authorList>
    </citation>
    <scope>NUCLEOTIDE SEQUENCE [LARGE SCALE GENOMIC DNA]</scope>
    <source>
        <strain evidence="4 5">NRRL B-3589</strain>
    </source>
</reference>
<dbReference type="InterPro" id="IPR017972">
    <property type="entry name" value="Cyt_P450_CS"/>
</dbReference>
<evidence type="ECO:0000313" key="4">
    <source>
        <dbReference type="EMBL" id="KOG87674.1"/>
    </source>
</evidence>
<evidence type="ECO:0000256" key="1">
    <source>
        <dbReference type="ARBA" id="ARBA00010617"/>
    </source>
</evidence>
<dbReference type="CDD" id="cd11030">
    <property type="entry name" value="CYP105-like"/>
    <property type="match status" value="1"/>
</dbReference>
<dbReference type="InterPro" id="IPR002397">
    <property type="entry name" value="Cyt_P450_B"/>
</dbReference>
<dbReference type="Proteomes" id="UP000037020">
    <property type="component" value="Unassembled WGS sequence"/>
</dbReference>
<dbReference type="SUPFAM" id="SSF48264">
    <property type="entry name" value="Cytochrome P450"/>
    <property type="match status" value="1"/>
</dbReference>
<evidence type="ECO:0000256" key="2">
    <source>
        <dbReference type="RuleBase" id="RU000461"/>
    </source>
</evidence>
<protein>
    <submittedName>
        <fullName evidence="4">Cytochrome P450 FAS1</fullName>
    </submittedName>
</protein>
<name>A0ABR5J2S8_9ACTN</name>
<keyword evidence="2" id="KW-0408">Iron</keyword>
<keyword evidence="2" id="KW-0349">Heme</keyword>
<dbReference type="RefSeq" id="WP_048832930.1">
    <property type="nucleotide sequence ID" value="NZ_JBIRHZ010000006.1"/>
</dbReference>
<dbReference type="Gene3D" id="1.10.630.10">
    <property type="entry name" value="Cytochrome P450"/>
    <property type="match status" value="1"/>
</dbReference>
<comment type="caution">
    <text evidence="4">The sequence shown here is derived from an EMBL/GenBank/DDBJ whole genome shotgun (WGS) entry which is preliminary data.</text>
</comment>
<comment type="similarity">
    <text evidence="1 2">Belongs to the cytochrome P450 family.</text>
</comment>
<dbReference type="PROSITE" id="PS00086">
    <property type="entry name" value="CYTOCHROME_P450"/>
    <property type="match status" value="1"/>
</dbReference>
<accession>A0ABR5J2S8</accession>